<dbReference type="PANTHER" id="PTHR35043:SF7">
    <property type="entry name" value="TRANSCRIPTION FACTOR DOMAIN-CONTAINING PROTEIN"/>
    <property type="match status" value="1"/>
</dbReference>
<dbReference type="Proteomes" id="UP000027222">
    <property type="component" value="Unassembled WGS sequence"/>
</dbReference>
<dbReference type="STRING" id="685588.A0A067TED7"/>
<name>A0A067TED7_GALM3</name>
<evidence type="ECO:0000256" key="1">
    <source>
        <dbReference type="SAM" id="Phobius"/>
    </source>
</evidence>
<dbReference type="PANTHER" id="PTHR35043">
    <property type="entry name" value="TRANSCRIPTION FACTOR DOMAIN-CONTAINING PROTEIN"/>
    <property type="match status" value="1"/>
</dbReference>
<dbReference type="EMBL" id="KL142377">
    <property type="protein sequence ID" value="KDR77343.1"/>
    <property type="molecule type" value="Genomic_DNA"/>
</dbReference>
<feature type="transmembrane region" description="Helical" evidence="1">
    <location>
        <begin position="389"/>
        <end position="415"/>
    </location>
</feature>
<proteinExistence type="predicted"/>
<dbReference type="AlphaFoldDB" id="A0A067TED7"/>
<keyword evidence="1" id="KW-0472">Membrane</keyword>
<feature type="chain" id="PRO_5001649058" evidence="2">
    <location>
        <begin position="18"/>
        <end position="482"/>
    </location>
</feature>
<gene>
    <name evidence="3" type="ORF">GALMADRAFT_246726</name>
</gene>
<protein>
    <submittedName>
        <fullName evidence="3">Uncharacterized protein</fullName>
    </submittedName>
</protein>
<feature type="transmembrane region" description="Helical" evidence="1">
    <location>
        <begin position="436"/>
        <end position="454"/>
    </location>
</feature>
<dbReference type="HOGENOM" id="CLU_022883_6_1_1"/>
<evidence type="ECO:0000313" key="3">
    <source>
        <dbReference type="EMBL" id="KDR77343.1"/>
    </source>
</evidence>
<keyword evidence="1" id="KW-0812">Transmembrane</keyword>
<sequence length="482" mass="54854">MLFTLSILYFFQSTSSAIPVSDILRDTIPDLNCPTCQCRCPGQQRSLWDILWSCLATLFLCTWVSVHPNIPPPGEKWWKTAIRRFELMFWAVIAPELIILWAMRQWYGARSMVKKYHGHTWTKTHAYFMQMGGFTLYSGDEPLEVLLPKRMEELLLQGMIDLPKISEEEIQARSKGDGLSKALVLGQTTWFVAQCIARRAQGLILTELELVTGAFAILNGVMYFLWWNKPLDVRFSVAVHLLDKPKETFKYELTEIPSFSILEAITSLYHQSRKAFVHVTWILNLMCKSMHHISLRALPKVMLNVVIFPWTTARLFIRRLVDIADSDGLRRREKTGSVSTVSTFSASEYPHTRSTDTYLVLSAASSVAVLFGGLHCVAWRFAFPSLAELVIWRVCSALISIVPLMVLMVLIAGFCKDKTIHNSTSQTFFSIIRKSFFPLVIYSLPIYAIARLLLLGEAFATLRHLPPGALAVVDWLSFLPHI</sequence>
<evidence type="ECO:0000313" key="4">
    <source>
        <dbReference type="Proteomes" id="UP000027222"/>
    </source>
</evidence>
<organism evidence="3 4">
    <name type="scientific">Galerina marginata (strain CBS 339.88)</name>
    <dbReference type="NCBI Taxonomy" id="685588"/>
    <lineage>
        <taxon>Eukaryota</taxon>
        <taxon>Fungi</taxon>
        <taxon>Dikarya</taxon>
        <taxon>Basidiomycota</taxon>
        <taxon>Agaricomycotina</taxon>
        <taxon>Agaricomycetes</taxon>
        <taxon>Agaricomycetidae</taxon>
        <taxon>Agaricales</taxon>
        <taxon>Agaricineae</taxon>
        <taxon>Strophariaceae</taxon>
        <taxon>Galerina</taxon>
    </lineage>
</organism>
<keyword evidence="4" id="KW-1185">Reference proteome</keyword>
<keyword evidence="1" id="KW-1133">Transmembrane helix</keyword>
<feature type="signal peptide" evidence="2">
    <location>
        <begin position="1"/>
        <end position="17"/>
    </location>
</feature>
<dbReference type="OrthoDB" id="9451547at2759"/>
<evidence type="ECO:0000256" key="2">
    <source>
        <dbReference type="SAM" id="SignalP"/>
    </source>
</evidence>
<feature type="transmembrane region" description="Helical" evidence="1">
    <location>
        <begin position="208"/>
        <end position="226"/>
    </location>
</feature>
<reference evidence="4" key="1">
    <citation type="journal article" date="2014" name="Proc. Natl. Acad. Sci. U.S.A.">
        <title>Extensive sampling of basidiomycete genomes demonstrates inadequacy of the white-rot/brown-rot paradigm for wood decay fungi.</title>
        <authorList>
            <person name="Riley R."/>
            <person name="Salamov A.A."/>
            <person name="Brown D.W."/>
            <person name="Nagy L.G."/>
            <person name="Floudas D."/>
            <person name="Held B.W."/>
            <person name="Levasseur A."/>
            <person name="Lombard V."/>
            <person name="Morin E."/>
            <person name="Otillar R."/>
            <person name="Lindquist E.A."/>
            <person name="Sun H."/>
            <person name="LaButti K.M."/>
            <person name="Schmutz J."/>
            <person name="Jabbour D."/>
            <person name="Luo H."/>
            <person name="Baker S.E."/>
            <person name="Pisabarro A.G."/>
            <person name="Walton J.D."/>
            <person name="Blanchette R.A."/>
            <person name="Henrissat B."/>
            <person name="Martin F."/>
            <person name="Cullen D."/>
            <person name="Hibbett D.S."/>
            <person name="Grigoriev I.V."/>
        </authorList>
    </citation>
    <scope>NUCLEOTIDE SEQUENCE [LARGE SCALE GENOMIC DNA]</scope>
    <source>
        <strain evidence="4">CBS 339.88</strain>
    </source>
</reference>
<feature type="transmembrane region" description="Helical" evidence="1">
    <location>
        <begin position="358"/>
        <end position="383"/>
    </location>
</feature>
<keyword evidence="2" id="KW-0732">Signal</keyword>
<accession>A0A067TED7</accession>